<comment type="caution">
    <text evidence="1">The sequence shown here is derived from an EMBL/GenBank/DDBJ whole genome shotgun (WGS) entry which is preliminary data.</text>
</comment>
<evidence type="ECO:0000313" key="1">
    <source>
        <dbReference type="EMBL" id="MBU3836821.1"/>
    </source>
</evidence>
<dbReference type="Pfam" id="PF19637">
    <property type="entry name" value="DUF6140"/>
    <property type="match status" value="1"/>
</dbReference>
<reference evidence="1" key="1">
    <citation type="journal article" date="2021" name="PeerJ">
        <title>Extensive microbial diversity within the chicken gut microbiome revealed by metagenomics and culture.</title>
        <authorList>
            <person name="Gilroy R."/>
            <person name="Ravi A."/>
            <person name="Getino M."/>
            <person name="Pursley I."/>
            <person name="Horton D.L."/>
            <person name="Alikhan N.F."/>
            <person name="Baker D."/>
            <person name="Gharbi K."/>
            <person name="Hall N."/>
            <person name="Watson M."/>
            <person name="Adriaenssens E.M."/>
            <person name="Foster-Nyarko E."/>
            <person name="Jarju S."/>
            <person name="Secka A."/>
            <person name="Antonio M."/>
            <person name="Oren A."/>
            <person name="Chaudhuri R.R."/>
            <person name="La Ragione R."/>
            <person name="Hildebrand F."/>
            <person name="Pallen M.J."/>
        </authorList>
    </citation>
    <scope>NUCLEOTIDE SEQUENCE</scope>
    <source>
        <strain evidence="1">G4-2901</strain>
    </source>
</reference>
<evidence type="ECO:0000313" key="2">
    <source>
        <dbReference type="Proteomes" id="UP000783796"/>
    </source>
</evidence>
<dbReference type="InterPro" id="IPR046138">
    <property type="entry name" value="DUF6140"/>
</dbReference>
<name>A0A948WWC9_9BACT</name>
<reference evidence="1" key="2">
    <citation type="submission" date="2021-04" db="EMBL/GenBank/DDBJ databases">
        <authorList>
            <person name="Gilroy R."/>
        </authorList>
    </citation>
    <scope>NUCLEOTIDE SEQUENCE</scope>
    <source>
        <strain evidence="1">G4-2901</strain>
    </source>
</reference>
<dbReference type="AlphaFoldDB" id="A0A948WWC9"/>
<proteinExistence type="predicted"/>
<sequence length="82" mass="9541">MALVGFINTEDRSFEITPKRIKRTIDAVLTPEMKVVVTTNIHTSDPFYNGAKEIKEAYMRLYGFDYKKACCSIDDFEFKKLH</sequence>
<protein>
    <submittedName>
        <fullName evidence="1">Uncharacterized protein</fullName>
    </submittedName>
</protein>
<organism evidence="1 2">
    <name type="scientific">Candidatus Phocaeicola faecigallinarum</name>
    <dbReference type="NCBI Taxonomy" id="2838732"/>
    <lineage>
        <taxon>Bacteria</taxon>
        <taxon>Pseudomonadati</taxon>
        <taxon>Bacteroidota</taxon>
        <taxon>Bacteroidia</taxon>
        <taxon>Bacteroidales</taxon>
        <taxon>Bacteroidaceae</taxon>
        <taxon>Phocaeicola</taxon>
    </lineage>
</organism>
<dbReference type="EMBL" id="JAHLFW010000004">
    <property type="protein sequence ID" value="MBU3836821.1"/>
    <property type="molecule type" value="Genomic_DNA"/>
</dbReference>
<gene>
    <name evidence="1" type="ORF">H9777_00530</name>
</gene>
<accession>A0A948WWC9</accession>
<dbReference type="Proteomes" id="UP000783796">
    <property type="component" value="Unassembled WGS sequence"/>
</dbReference>